<evidence type="ECO:0000256" key="5">
    <source>
        <dbReference type="HAMAP-Rule" id="MF_01419"/>
    </source>
</evidence>
<reference evidence="7 8" key="1">
    <citation type="journal article" date="2022" name="Syst. Appl. Microbiol.">
        <title>Natronocalculus amylovorans gen. nov., sp. nov., and Natranaeroarchaeum aerophilus sp. nov., dominant culturable amylolytic natronoarchaea from hypersaline soda lakes in southwestern Siberia.</title>
        <authorList>
            <person name="Sorokin D.Y."/>
            <person name="Elcheninov A.G."/>
            <person name="Khizhniak T.V."/>
            <person name="Koenen M."/>
            <person name="Bale N.J."/>
            <person name="Damste J.S.S."/>
            <person name="Kublanov I.V."/>
        </authorList>
    </citation>
    <scope>NUCLEOTIDE SEQUENCE [LARGE SCALE GENOMIC DNA]</scope>
    <source>
        <strain evidence="7 8">AArc-St1-1</strain>
    </source>
</reference>
<comment type="similarity">
    <text evidence="5">Belongs to the archaeal SPP-like hydrolase family.</text>
</comment>
<dbReference type="HAMAP" id="MF_01419">
    <property type="entry name" value="GPH_hydrolase_arch"/>
    <property type="match status" value="1"/>
</dbReference>
<dbReference type="InterPro" id="IPR023214">
    <property type="entry name" value="HAD_sf"/>
</dbReference>
<keyword evidence="1 5" id="KW-0479">Metal-binding</keyword>
<dbReference type="PANTHER" id="PTHR10000">
    <property type="entry name" value="PHOSPHOSERINE PHOSPHATASE"/>
    <property type="match status" value="1"/>
</dbReference>
<dbReference type="Proteomes" id="UP001202674">
    <property type="component" value="Unassembled WGS sequence"/>
</dbReference>
<dbReference type="Gene3D" id="3.90.1070.10">
    <property type="match status" value="1"/>
</dbReference>
<feature type="binding site" evidence="5">
    <location>
        <position position="10"/>
    </location>
    <ligand>
        <name>Mg(2+)</name>
        <dbReference type="ChEBI" id="CHEBI:18420"/>
    </ligand>
</feature>
<dbReference type="EMBL" id="JAKRVY010000012">
    <property type="protein sequence ID" value="MCL9815054.1"/>
    <property type="molecule type" value="Genomic_DNA"/>
</dbReference>
<evidence type="ECO:0000256" key="1">
    <source>
        <dbReference type="ARBA" id="ARBA00022723"/>
    </source>
</evidence>
<keyword evidence="3 5" id="KW-0460">Magnesium</keyword>
<evidence type="ECO:0000256" key="4">
    <source>
        <dbReference type="ARBA" id="ARBA00023277"/>
    </source>
</evidence>
<feature type="binding site" evidence="5">
    <location>
        <position position="152"/>
    </location>
    <ligand>
        <name>substrate</name>
    </ligand>
</feature>
<organism evidence="7 8">
    <name type="scientific">Natranaeroarchaeum aerophilus</name>
    <dbReference type="NCBI Taxonomy" id="2917711"/>
    <lineage>
        <taxon>Archaea</taxon>
        <taxon>Methanobacteriati</taxon>
        <taxon>Methanobacteriota</taxon>
        <taxon>Stenosarchaea group</taxon>
        <taxon>Halobacteria</taxon>
        <taxon>Halobacteriales</taxon>
        <taxon>Natronoarchaeaceae</taxon>
        <taxon>Natranaeroarchaeum</taxon>
    </lineage>
</organism>
<dbReference type="SUPFAM" id="SSF56784">
    <property type="entry name" value="HAD-like"/>
    <property type="match status" value="1"/>
</dbReference>
<dbReference type="InterPro" id="IPR036412">
    <property type="entry name" value="HAD-like_sf"/>
</dbReference>
<dbReference type="NCBIfam" id="TIGR01484">
    <property type="entry name" value="HAD-SF-IIB"/>
    <property type="match status" value="1"/>
</dbReference>
<dbReference type="InterPro" id="IPR006379">
    <property type="entry name" value="HAD-SF_hydro_IIB"/>
</dbReference>
<name>A0AAE3K8J9_9EURY</name>
<evidence type="ECO:0000313" key="8">
    <source>
        <dbReference type="Proteomes" id="UP001202674"/>
    </source>
</evidence>
<dbReference type="AlphaFoldDB" id="A0AAE3K8J9"/>
<feature type="binding site" evidence="5">
    <location>
        <position position="179"/>
    </location>
    <ligand>
        <name>Mg(2+)</name>
        <dbReference type="ChEBI" id="CHEBI:18420"/>
    </ligand>
</feature>
<evidence type="ECO:0000256" key="6">
    <source>
        <dbReference type="NCBIfam" id="TIGR01487"/>
    </source>
</evidence>
<dbReference type="Pfam" id="PF08282">
    <property type="entry name" value="Hydrolase_3"/>
    <property type="match status" value="2"/>
</dbReference>
<protein>
    <recommendedName>
        <fullName evidence="5 6">Phosphoglycolate phosphatase</fullName>
        <shortName evidence="5">PGP</shortName>
        <shortName evidence="5">PGPase</shortName>
        <ecNumber evidence="5 6">3.1.3.18</ecNumber>
    </recommendedName>
</protein>
<comment type="caution">
    <text evidence="7">The sequence shown here is derived from an EMBL/GenBank/DDBJ whole genome shotgun (WGS) entry which is preliminary data.</text>
</comment>
<keyword evidence="2 5" id="KW-0378">Hydrolase</keyword>
<evidence type="ECO:0000256" key="3">
    <source>
        <dbReference type="ARBA" id="ARBA00022842"/>
    </source>
</evidence>
<feature type="binding site" evidence="5">
    <location>
        <position position="175"/>
    </location>
    <ligand>
        <name>Mg(2+)</name>
        <dbReference type="ChEBI" id="CHEBI:18420"/>
    </ligand>
</feature>
<feature type="binding site" evidence="5">
    <location>
        <position position="8"/>
    </location>
    <ligand>
        <name>Mg(2+)</name>
        <dbReference type="ChEBI" id="CHEBI:18420"/>
    </ligand>
</feature>
<dbReference type="Gene3D" id="3.40.50.1000">
    <property type="entry name" value="HAD superfamily/HAD-like"/>
    <property type="match status" value="1"/>
</dbReference>
<keyword evidence="8" id="KW-1185">Reference proteome</keyword>
<dbReference type="GO" id="GO:0005829">
    <property type="term" value="C:cytosol"/>
    <property type="evidence" value="ECO:0007669"/>
    <property type="project" value="TreeGrafter"/>
</dbReference>
<dbReference type="NCBIfam" id="TIGR01487">
    <property type="entry name" value="Pglycolate_arch"/>
    <property type="match status" value="1"/>
</dbReference>
<gene>
    <name evidence="7" type="ORF">AArcSt11_15475</name>
</gene>
<comment type="cofactor">
    <cofactor evidence="5">
        <name>Mg(2+)</name>
        <dbReference type="ChEBI" id="CHEBI:18420"/>
    </cofactor>
</comment>
<dbReference type="GO" id="GO:0000287">
    <property type="term" value="F:magnesium ion binding"/>
    <property type="evidence" value="ECO:0007669"/>
    <property type="project" value="InterPro"/>
</dbReference>
<dbReference type="EC" id="3.1.3.18" evidence="5 6"/>
<evidence type="ECO:0000313" key="7">
    <source>
        <dbReference type="EMBL" id="MCL9815054.1"/>
    </source>
</evidence>
<proteinExistence type="inferred from homology"/>
<evidence type="ECO:0000256" key="2">
    <source>
        <dbReference type="ARBA" id="ARBA00022801"/>
    </source>
</evidence>
<dbReference type="InterPro" id="IPR006382">
    <property type="entry name" value="PGPase"/>
</dbReference>
<dbReference type="CDD" id="cd01427">
    <property type="entry name" value="HAD_like"/>
    <property type="match status" value="1"/>
</dbReference>
<sequence>MTPPLVLDIDGTLTRADGEHGIDPRVFEPIRAWPEPVVIATGKAFPFPVALCQFLGVEERVIAENGGIVYAEEELAVNGDRDAADAVVRAFRERGYDLGWDGPDLVNRWRETEIAARLTVPGAALREVAAEAGLEVVDTGYAFHVKDASITKGEGIETMAQLLDRRPDEFVAVGDSENDVSTFEVVGESYAVANADDAARDAADHVTDGVHAAGTMEVLDRLR</sequence>
<feature type="active site" description="Nucleophile" evidence="5">
    <location>
        <position position="8"/>
    </location>
</feature>
<comment type="function">
    <text evidence="5">Catalyzes the dephosphorylation of 2-phosphoglycolate.</text>
</comment>
<dbReference type="PANTHER" id="PTHR10000:SF8">
    <property type="entry name" value="HAD SUPERFAMILY HYDROLASE-LIKE, TYPE 3"/>
    <property type="match status" value="1"/>
</dbReference>
<accession>A0AAE3K8J9</accession>
<dbReference type="RefSeq" id="WP_250598416.1">
    <property type="nucleotide sequence ID" value="NZ_JAKRVY010000012.1"/>
</dbReference>
<keyword evidence="4 5" id="KW-0119">Carbohydrate metabolism</keyword>
<comment type="catalytic activity">
    <reaction evidence="5">
        <text>2-phosphoglycolate + H2O = glycolate + phosphate</text>
        <dbReference type="Rhea" id="RHEA:14369"/>
        <dbReference type="ChEBI" id="CHEBI:15377"/>
        <dbReference type="ChEBI" id="CHEBI:29805"/>
        <dbReference type="ChEBI" id="CHEBI:43474"/>
        <dbReference type="ChEBI" id="CHEBI:58033"/>
        <dbReference type="EC" id="3.1.3.18"/>
    </reaction>
</comment>
<dbReference type="GO" id="GO:0008967">
    <property type="term" value="F:phosphoglycolate phosphatase activity"/>
    <property type="evidence" value="ECO:0007669"/>
    <property type="project" value="UniProtKB-UniRule"/>
</dbReference>